<dbReference type="GO" id="GO:0070762">
    <property type="term" value="C:nuclear pore transmembrane ring"/>
    <property type="evidence" value="ECO:0007669"/>
    <property type="project" value="TreeGrafter"/>
</dbReference>
<dbReference type="EMBL" id="HE650830">
    <property type="protein sequence ID" value="CCF60168.1"/>
    <property type="molecule type" value="Genomic_DNA"/>
</dbReference>
<dbReference type="GeneID" id="13883818"/>
<dbReference type="PANTHER" id="PTHR28003">
    <property type="entry name" value="NUCLEOPORIN POM34"/>
    <property type="match status" value="1"/>
</dbReference>
<evidence type="ECO:0008006" key="4">
    <source>
        <dbReference type="Google" id="ProtNLM"/>
    </source>
</evidence>
<dbReference type="GO" id="GO:0006606">
    <property type="term" value="P:protein import into nucleus"/>
    <property type="evidence" value="ECO:0007669"/>
    <property type="project" value="TreeGrafter"/>
</dbReference>
<dbReference type="AlphaFoldDB" id="H2B0L8"/>
<dbReference type="Pfam" id="PF08058">
    <property type="entry name" value="NPCC"/>
    <property type="match status" value="1"/>
</dbReference>
<protein>
    <recommendedName>
        <fullName evidence="4">Nucleoporin POM34</fullName>
    </recommendedName>
</protein>
<dbReference type="HOGENOM" id="CLU_043443_0_0_1"/>
<evidence type="ECO:0000313" key="3">
    <source>
        <dbReference type="Proteomes" id="UP000005220"/>
    </source>
</evidence>
<name>H2B0L8_KAZAF</name>
<dbReference type="eggNOG" id="ENOG502S0GN">
    <property type="taxonomic scope" value="Eukaryota"/>
</dbReference>
<dbReference type="InterPro" id="IPR012578">
    <property type="entry name" value="Nucl_pore_cmplx"/>
</dbReference>
<gene>
    <name evidence="2" type="primary">KAFR0J01000</name>
    <name evidence="2" type="ORF">KAFR_0J01000</name>
</gene>
<feature type="transmembrane region" description="Helical" evidence="1">
    <location>
        <begin position="162"/>
        <end position="183"/>
    </location>
</feature>
<keyword evidence="1" id="KW-1133">Transmembrane helix</keyword>
<dbReference type="OrthoDB" id="4035020at2759"/>
<dbReference type="Proteomes" id="UP000005220">
    <property type="component" value="Chromosome 10"/>
</dbReference>
<dbReference type="PANTHER" id="PTHR28003:SF1">
    <property type="entry name" value="NUCLEOPORIN POM34"/>
    <property type="match status" value="1"/>
</dbReference>
<dbReference type="GO" id="GO:0030474">
    <property type="term" value="P:spindle pole body duplication"/>
    <property type="evidence" value="ECO:0007669"/>
    <property type="project" value="TreeGrafter"/>
</dbReference>
<evidence type="ECO:0000256" key="1">
    <source>
        <dbReference type="SAM" id="Phobius"/>
    </source>
</evidence>
<sequence length="411" mass="46764">MNSNSNEKPLMGTPRPLSKDQFHSLRDKVVKESPKLYRQKILSDPNTPLSKNFNGNVLNFARINLPQFNNDARPQTVPNTPFQSEEIYRNPLKASSSSTMAQPVYKGSKLISETLPDTEDVTKVKIGTTIESSSPELGNFENPILGKLVKRSISKEFEIQKIIINVISIALFNLLSKFSILFINHSKVGRRFHLFYSNVIQSCLNNFWNVDGMKKIYFFWIKVNYNYFNNKLSFHLTAEHLIHGFYLLVAYNIILSMWKLFMTINMNDINLNEKQRTLLGLNAASITQQNHATPIMKPHIVKTVPSKSSKVQPSQSVPSTPLIFKSLKTPMKSRQEKIKLESTKFNKLNAFGDNLQRNTILNNHLNFKGMSNGNIVSTTYSAPATTVRNKGYIPSSKYSYMMNSPSPSKKI</sequence>
<organism evidence="2 3">
    <name type="scientific">Kazachstania africana (strain ATCC 22294 / BCRC 22015 / CBS 2517 / CECT 1963 / NBRC 1671 / NRRL Y-8276)</name>
    <name type="common">Yeast</name>
    <name type="synonym">Kluyveromyces africanus</name>
    <dbReference type="NCBI Taxonomy" id="1071382"/>
    <lineage>
        <taxon>Eukaryota</taxon>
        <taxon>Fungi</taxon>
        <taxon>Dikarya</taxon>
        <taxon>Ascomycota</taxon>
        <taxon>Saccharomycotina</taxon>
        <taxon>Saccharomycetes</taxon>
        <taxon>Saccharomycetales</taxon>
        <taxon>Saccharomycetaceae</taxon>
        <taxon>Kazachstania</taxon>
    </lineage>
</organism>
<accession>H2B0L8</accession>
<dbReference type="FunCoup" id="H2B0L8">
    <property type="interactions" value="136"/>
</dbReference>
<evidence type="ECO:0000313" key="2">
    <source>
        <dbReference type="EMBL" id="CCF60168.1"/>
    </source>
</evidence>
<keyword evidence="3" id="KW-1185">Reference proteome</keyword>
<reference evidence="2 3" key="1">
    <citation type="journal article" date="2011" name="Proc. Natl. Acad. Sci. U.S.A.">
        <title>Evolutionary erosion of yeast sex chromosomes by mating-type switching accidents.</title>
        <authorList>
            <person name="Gordon J.L."/>
            <person name="Armisen D."/>
            <person name="Proux-Wera E."/>
            <person name="Oheigeartaigh S.S."/>
            <person name="Byrne K.P."/>
            <person name="Wolfe K.H."/>
        </authorList>
    </citation>
    <scope>NUCLEOTIDE SEQUENCE [LARGE SCALE GENOMIC DNA]</scope>
    <source>
        <strain evidence="3">ATCC 22294 / BCRC 22015 / CBS 2517 / CECT 1963 / NBRC 1671 / NRRL Y-8276</strain>
    </source>
</reference>
<keyword evidence="1" id="KW-0472">Membrane</keyword>
<dbReference type="KEGG" id="kaf:KAFR_0J01000"/>
<dbReference type="STRING" id="1071382.H2B0L8"/>
<proteinExistence type="predicted"/>
<dbReference type="GO" id="GO:0005640">
    <property type="term" value="C:nuclear outer membrane"/>
    <property type="evidence" value="ECO:0007669"/>
    <property type="project" value="TreeGrafter"/>
</dbReference>
<dbReference type="InParanoid" id="H2B0L8"/>
<dbReference type="RefSeq" id="XP_003959303.1">
    <property type="nucleotide sequence ID" value="XM_003959254.1"/>
</dbReference>
<feature type="transmembrane region" description="Helical" evidence="1">
    <location>
        <begin position="241"/>
        <end position="261"/>
    </location>
</feature>
<keyword evidence="1" id="KW-0812">Transmembrane</keyword>